<reference evidence="2 3" key="1">
    <citation type="journal article" date="2014" name="Agronomy (Basel)">
        <title>A Draft Genome Sequence for Ensete ventricosum, the Drought-Tolerant Tree Against Hunger.</title>
        <authorList>
            <person name="Harrison J."/>
            <person name="Moore K.A."/>
            <person name="Paszkiewicz K."/>
            <person name="Jones T."/>
            <person name="Grant M."/>
            <person name="Ambacheew D."/>
            <person name="Muzemil S."/>
            <person name="Studholme D.J."/>
        </authorList>
    </citation>
    <scope>NUCLEOTIDE SEQUENCE [LARGE SCALE GENOMIC DNA]</scope>
</reference>
<dbReference type="EMBL" id="AMZH03000855">
    <property type="protein sequence ID" value="RRT81670.1"/>
    <property type="molecule type" value="Genomic_DNA"/>
</dbReference>
<feature type="region of interest" description="Disordered" evidence="1">
    <location>
        <begin position="12"/>
        <end position="40"/>
    </location>
</feature>
<accession>A0A427AZK1</accession>
<evidence type="ECO:0000256" key="1">
    <source>
        <dbReference type="SAM" id="MobiDB-lite"/>
    </source>
</evidence>
<organism evidence="2 3">
    <name type="scientific">Ensete ventricosum</name>
    <name type="common">Abyssinian banana</name>
    <name type="synonym">Musa ensete</name>
    <dbReference type="NCBI Taxonomy" id="4639"/>
    <lineage>
        <taxon>Eukaryota</taxon>
        <taxon>Viridiplantae</taxon>
        <taxon>Streptophyta</taxon>
        <taxon>Embryophyta</taxon>
        <taxon>Tracheophyta</taxon>
        <taxon>Spermatophyta</taxon>
        <taxon>Magnoliopsida</taxon>
        <taxon>Liliopsida</taxon>
        <taxon>Zingiberales</taxon>
        <taxon>Musaceae</taxon>
        <taxon>Ensete</taxon>
    </lineage>
</organism>
<protein>
    <submittedName>
        <fullName evidence="2">Uncharacterized protein</fullName>
    </submittedName>
</protein>
<comment type="caution">
    <text evidence="2">The sequence shown here is derived from an EMBL/GenBank/DDBJ whole genome shotgun (WGS) entry which is preliminary data.</text>
</comment>
<proteinExistence type="predicted"/>
<evidence type="ECO:0000313" key="2">
    <source>
        <dbReference type="EMBL" id="RRT81670.1"/>
    </source>
</evidence>
<dbReference type="AlphaFoldDB" id="A0A427AZK1"/>
<gene>
    <name evidence="2" type="ORF">B296_00000085</name>
</gene>
<name>A0A427AZK1_ENSVE</name>
<dbReference type="Proteomes" id="UP000287651">
    <property type="component" value="Unassembled WGS sequence"/>
</dbReference>
<sequence length="95" mass="11351">MEDRFQELLREIRRSRSESTKKTQHGESSKGSRYEKYDQGQDTGYTHMKVEFPRWEDGNLIGWISCAERFFRFHRTPEESKVEITSIQFEGDAIQ</sequence>
<feature type="compositionally biased region" description="Basic and acidic residues" evidence="1">
    <location>
        <begin position="12"/>
        <end position="39"/>
    </location>
</feature>
<evidence type="ECO:0000313" key="3">
    <source>
        <dbReference type="Proteomes" id="UP000287651"/>
    </source>
</evidence>